<keyword evidence="3" id="KW-1185">Reference proteome</keyword>
<dbReference type="KEGG" id="dhy:DESAM_20266"/>
<dbReference type="RefSeq" id="WP_015335167.1">
    <property type="nucleotide sequence ID" value="NC_020055.1"/>
</dbReference>
<proteinExistence type="predicted"/>
<reference evidence="2 3" key="1">
    <citation type="submission" date="2012-10" db="EMBL/GenBank/DDBJ databases">
        <authorList>
            <person name="Genoscope - CEA"/>
        </authorList>
    </citation>
    <scope>NUCLEOTIDE SEQUENCE [LARGE SCALE GENOMIC DNA]</scope>
    <source>
        <strain evidence="3">AM13 / DSM 14728</strain>
    </source>
</reference>
<sequence>MKKKICILHANCQGEPVEELLKLNTDFSEMYEVHRFTNYIKEPIPENIIADCDLFLYHHLDTNWEELSSAHICSKLKKTARAIPFPSMLFLHYWPLWSRKPGFDYPDTFLESLLERDLSESQILHLFMKTKLTNIYDFKSILEDSEKIERHKEAVSIVKYVDMILTSFRQKRLFNTINHPRKDLLVHIANTILSELGLAHLAEQSVEDFPPTFTDFEQPIHPQVAEYLELEFGGPEERYHVYGAKLTFEEYAMRYIKCRKHGFDDFIAFLQATANK</sequence>
<dbReference type="OrthoDB" id="5449821at2"/>
<dbReference type="InterPro" id="IPR041307">
    <property type="entry name" value="WcbI"/>
</dbReference>
<dbReference type="HOGENOM" id="CLU_1018312_0_0_7"/>
<dbReference type="eggNOG" id="COG2755">
    <property type="taxonomic scope" value="Bacteria"/>
</dbReference>
<dbReference type="Pfam" id="PF18588">
    <property type="entry name" value="WcbI"/>
    <property type="match status" value="1"/>
</dbReference>
<dbReference type="EMBL" id="FO203522">
    <property type="protein sequence ID" value="CCO22557.1"/>
    <property type="molecule type" value="Genomic_DNA"/>
</dbReference>
<dbReference type="AlphaFoldDB" id="L0R8K2"/>
<evidence type="ECO:0000313" key="2">
    <source>
        <dbReference type="EMBL" id="CCO22557.1"/>
    </source>
</evidence>
<dbReference type="Proteomes" id="UP000010808">
    <property type="component" value="Chromosome"/>
</dbReference>
<dbReference type="Gene3D" id="3.40.50.12080">
    <property type="match status" value="1"/>
</dbReference>
<evidence type="ECO:0000259" key="1">
    <source>
        <dbReference type="Pfam" id="PF18588"/>
    </source>
</evidence>
<evidence type="ECO:0000313" key="3">
    <source>
        <dbReference type="Proteomes" id="UP000010808"/>
    </source>
</evidence>
<organism evidence="2 3">
    <name type="scientific">Maridesulfovibrio hydrothermalis AM13 = DSM 14728</name>
    <dbReference type="NCBI Taxonomy" id="1121451"/>
    <lineage>
        <taxon>Bacteria</taxon>
        <taxon>Pseudomonadati</taxon>
        <taxon>Thermodesulfobacteriota</taxon>
        <taxon>Desulfovibrionia</taxon>
        <taxon>Desulfovibrionales</taxon>
        <taxon>Desulfovibrionaceae</taxon>
        <taxon>Maridesulfovibrio</taxon>
    </lineage>
</organism>
<dbReference type="PATRIC" id="fig|1121451.3.peg.541"/>
<name>L0R8K2_9BACT</name>
<feature type="domain" description="Polysaccharide biosynthesis enzyme WcbI" evidence="1">
    <location>
        <begin position="6"/>
        <end position="199"/>
    </location>
</feature>
<gene>
    <name evidence="2" type="ORF">DESAM_20266</name>
</gene>
<accession>L0R8K2</accession>
<protein>
    <recommendedName>
        <fullName evidence="1">Polysaccharide biosynthesis enzyme WcbI domain-containing protein</fullName>
    </recommendedName>
</protein>